<dbReference type="RefSeq" id="WP_190470507.1">
    <property type="nucleotide sequence ID" value="NZ_JACJPW010000079.1"/>
</dbReference>
<keyword evidence="2" id="KW-1185">Reference proteome</keyword>
<reference evidence="1" key="1">
    <citation type="journal article" date="2015" name="ISME J.">
        <title>Draft Genome Sequence of Streptomyces incarnatus NRRL8089, which Produces the Nucleoside Antibiotic Sinefungin.</title>
        <authorList>
            <person name="Oshima K."/>
            <person name="Hattori M."/>
            <person name="Shimizu H."/>
            <person name="Fukuda K."/>
            <person name="Nemoto M."/>
            <person name="Inagaki K."/>
            <person name="Tamura T."/>
        </authorList>
    </citation>
    <scope>NUCLEOTIDE SEQUENCE</scope>
    <source>
        <strain evidence="1">FACHB-1375</strain>
    </source>
</reference>
<accession>A0A926VIH2</accession>
<protein>
    <recommendedName>
        <fullName evidence="3">Protein kinase domain-containing protein</fullName>
    </recommendedName>
</protein>
<name>A0A926VIH2_9CYAN</name>
<evidence type="ECO:0000313" key="2">
    <source>
        <dbReference type="Proteomes" id="UP000641646"/>
    </source>
</evidence>
<proteinExistence type="predicted"/>
<organism evidence="1 2">
    <name type="scientific">Aerosakkonema funiforme FACHB-1375</name>
    <dbReference type="NCBI Taxonomy" id="2949571"/>
    <lineage>
        <taxon>Bacteria</taxon>
        <taxon>Bacillati</taxon>
        <taxon>Cyanobacteriota</taxon>
        <taxon>Cyanophyceae</taxon>
        <taxon>Oscillatoriophycideae</taxon>
        <taxon>Aerosakkonematales</taxon>
        <taxon>Aerosakkonemataceae</taxon>
        <taxon>Aerosakkonema</taxon>
    </lineage>
</organism>
<comment type="caution">
    <text evidence="1">The sequence shown here is derived from an EMBL/GenBank/DDBJ whole genome shotgun (WGS) entry which is preliminary data.</text>
</comment>
<reference evidence="1" key="2">
    <citation type="submission" date="2020-08" db="EMBL/GenBank/DDBJ databases">
        <authorList>
            <person name="Chen M."/>
            <person name="Teng W."/>
            <person name="Zhao L."/>
            <person name="Hu C."/>
            <person name="Zhou Y."/>
            <person name="Han B."/>
            <person name="Song L."/>
            <person name="Shu W."/>
        </authorList>
    </citation>
    <scope>NUCLEOTIDE SEQUENCE</scope>
    <source>
        <strain evidence="1">FACHB-1375</strain>
    </source>
</reference>
<dbReference type="Proteomes" id="UP000641646">
    <property type="component" value="Unassembled WGS sequence"/>
</dbReference>
<dbReference type="AlphaFoldDB" id="A0A926VIH2"/>
<sequence length="68" mass="7358">MAGKQGQLFPGDRCVIEKVLGRGGFGIAYLTSSGYQLARCHPNPQRCVKNIYLVPNVPKPAAMTPPML</sequence>
<dbReference type="EMBL" id="JACJPW010000079">
    <property type="protein sequence ID" value="MBD2184335.1"/>
    <property type="molecule type" value="Genomic_DNA"/>
</dbReference>
<gene>
    <name evidence="1" type="ORF">H6G03_25250</name>
</gene>
<evidence type="ECO:0000313" key="1">
    <source>
        <dbReference type="EMBL" id="MBD2184335.1"/>
    </source>
</evidence>
<evidence type="ECO:0008006" key="3">
    <source>
        <dbReference type="Google" id="ProtNLM"/>
    </source>
</evidence>